<dbReference type="PRINTS" id="PR00076">
    <property type="entry name" value="6PGDHDRGNASE"/>
</dbReference>
<dbReference type="EMBL" id="SRMF01000003">
    <property type="protein sequence ID" value="TGG93202.1"/>
    <property type="molecule type" value="Genomic_DNA"/>
</dbReference>
<comment type="similarity">
    <text evidence="3 12 15">Belongs to the 6-phosphogluconate dehydrogenase family.</text>
</comment>
<evidence type="ECO:0000256" key="2">
    <source>
        <dbReference type="ARBA" id="ARBA00004874"/>
    </source>
</evidence>
<keyword evidence="10 12" id="KW-0570">Pentose shunt</keyword>
<keyword evidence="8 12" id="KW-0560">Oxidoreductase</keyword>
<evidence type="ECO:0000256" key="6">
    <source>
        <dbReference type="ARBA" id="ARBA00018193"/>
    </source>
</evidence>
<keyword evidence="7 12" id="KW-0521">NADP</keyword>
<keyword evidence="18" id="KW-1185">Reference proteome</keyword>
<dbReference type="PIRSF" id="PIRSF000109">
    <property type="entry name" value="6PGD"/>
    <property type="match status" value="1"/>
</dbReference>
<name>A0A4Z0WDC4_9GAMM</name>
<evidence type="ECO:0000256" key="15">
    <source>
        <dbReference type="RuleBase" id="RU000485"/>
    </source>
</evidence>
<gene>
    <name evidence="17" type="primary">gndA</name>
    <name evidence="17" type="ORF">E4656_09070</name>
</gene>
<evidence type="ECO:0000256" key="1">
    <source>
        <dbReference type="ARBA" id="ARBA00002526"/>
    </source>
</evidence>
<dbReference type="InterPro" id="IPR006114">
    <property type="entry name" value="6PGDH_C"/>
</dbReference>
<dbReference type="Gene3D" id="1.20.5.320">
    <property type="entry name" value="6-Phosphogluconate Dehydrogenase, domain 3"/>
    <property type="match status" value="1"/>
</dbReference>
<sequence length="498" mass="53269">MTDTTQTTPAPPSAGVVGLGVMGRNLALNLAQHGYSVVGQDLQAANGEALRAQAAQEDLPARAVASAAELLAELPAPRILILMVPAGPAVDAVCADLVAAGAGPDDLVIDCGNSDWEDTERRFRELAGKLRFFATGVSGGEEGARHGPSLMASGDAADWQRVKPLWQAIAARAATRSSDDTVDPVCAARVGPGGSGHFVKMVHNGIEYADMQLICEAYHLLRSTLGYAPQRIGTLFAKWNRGPLASYLMEISADILQTADPETGQPLVDVILDRAGQKGTGVWTVINAARLGAPAGLISESVFARALSARKAERQTADRAYNGNRVTAIVQEHTSDIEQNVHDALLAGKLCAYAQGFAMLRQASEAHGWQLDLSAIARIWRGGCVIRADLLDTLRTVLDSPEGQTNLLLHDRIRTDLQALQAGWRSTLKLAIDSSVPTPALSSALAWFDGYCTADSPASLLQAQRDYFGAHTYERKDAEDGVGFHLQWQAQPRRQTRR</sequence>
<dbReference type="Proteomes" id="UP000297475">
    <property type="component" value="Unassembled WGS sequence"/>
</dbReference>
<proteinExistence type="inferred from homology"/>
<dbReference type="FunFam" id="1.10.1040.10:FF:000032">
    <property type="entry name" value="6-phosphogluconate dehydrogenase, decarboxylating"/>
    <property type="match status" value="1"/>
</dbReference>
<dbReference type="GO" id="GO:0006098">
    <property type="term" value="P:pentose-phosphate shunt"/>
    <property type="evidence" value="ECO:0007669"/>
    <property type="project" value="UniProtKB-UniPathway"/>
</dbReference>
<dbReference type="EC" id="1.1.1.44" evidence="5 12"/>
<evidence type="ECO:0000256" key="3">
    <source>
        <dbReference type="ARBA" id="ARBA00008419"/>
    </source>
</evidence>
<evidence type="ECO:0000313" key="18">
    <source>
        <dbReference type="Proteomes" id="UP000297475"/>
    </source>
</evidence>
<evidence type="ECO:0000256" key="4">
    <source>
        <dbReference type="ARBA" id="ARBA00011738"/>
    </source>
</evidence>
<dbReference type="InterPro" id="IPR013328">
    <property type="entry name" value="6PGD_dom2"/>
</dbReference>
<evidence type="ECO:0000256" key="14">
    <source>
        <dbReference type="PIRSR" id="PIRSR000109-2"/>
    </source>
</evidence>
<feature type="binding site" description="in other chain" evidence="14">
    <location>
        <position position="278"/>
    </location>
    <ligand>
        <name>substrate</name>
        <note>ligand shared between dimeric partners</note>
    </ligand>
</feature>
<feature type="active site" description="Proton donor" evidence="13">
    <location>
        <position position="207"/>
    </location>
</feature>
<evidence type="ECO:0000256" key="13">
    <source>
        <dbReference type="PIRSR" id="PIRSR000109-1"/>
    </source>
</evidence>
<dbReference type="AlphaFoldDB" id="A0A4Z0WDC4"/>
<feature type="binding site" description="in other chain" evidence="14">
    <location>
        <begin position="138"/>
        <end position="140"/>
    </location>
    <ligand>
        <name>substrate</name>
        <note>ligand shared between dimeric partners</note>
    </ligand>
</feature>
<dbReference type="InterPro" id="IPR006184">
    <property type="entry name" value="6PGdom_BS"/>
</dbReference>
<dbReference type="InterPro" id="IPR006183">
    <property type="entry name" value="Pgluconate_DH"/>
</dbReference>
<dbReference type="PROSITE" id="PS00461">
    <property type="entry name" value="6PGD"/>
    <property type="match status" value="1"/>
</dbReference>
<dbReference type="InterPro" id="IPR008927">
    <property type="entry name" value="6-PGluconate_DH-like_C_sf"/>
</dbReference>
<organism evidence="17 18">
    <name type="scientific">Natronospirillum operosum</name>
    <dbReference type="NCBI Taxonomy" id="2759953"/>
    <lineage>
        <taxon>Bacteria</taxon>
        <taxon>Pseudomonadati</taxon>
        <taxon>Pseudomonadota</taxon>
        <taxon>Gammaproteobacteria</taxon>
        <taxon>Oceanospirillales</taxon>
        <taxon>Natronospirillaceae</taxon>
        <taxon>Natronospirillum</taxon>
    </lineage>
</organism>
<dbReference type="SMART" id="SM01350">
    <property type="entry name" value="6PGD"/>
    <property type="match status" value="1"/>
</dbReference>
<evidence type="ECO:0000256" key="9">
    <source>
        <dbReference type="ARBA" id="ARBA00023064"/>
    </source>
</evidence>
<feature type="binding site" description="in other chain" evidence="14">
    <location>
        <begin position="203"/>
        <end position="204"/>
    </location>
    <ligand>
        <name>substrate</name>
        <note>ligand shared between dimeric partners</note>
    </ligand>
</feature>
<comment type="caution">
    <text evidence="17">The sequence shown here is derived from an EMBL/GenBank/DDBJ whole genome shotgun (WGS) entry which is preliminary data.</text>
</comment>
<dbReference type="GO" id="GO:0050661">
    <property type="term" value="F:NADP binding"/>
    <property type="evidence" value="ECO:0007669"/>
    <property type="project" value="InterPro"/>
</dbReference>
<evidence type="ECO:0000256" key="8">
    <source>
        <dbReference type="ARBA" id="ARBA00023002"/>
    </source>
</evidence>
<evidence type="ECO:0000313" key="17">
    <source>
        <dbReference type="EMBL" id="TGG93202.1"/>
    </source>
</evidence>
<comment type="pathway">
    <text evidence="2 12 15">Carbohydrate degradation; pentose phosphate pathway; D-ribulose 5-phosphate from D-glucose 6-phosphate (oxidative stage): step 3/3.</text>
</comment>
<dbReference type="InterPro" id="IPR036291">
    <property type="entry name" value="NAD(P)-bd_dom_sf"/>
</dbReference>
<evidence type="ECO:0000256" key="7">
    <source>
        <dbReference type="ARBA" id="ARBA00022857"/>
    </source>
</evidence>
<dbReference type="SUPFAM" id="SSF48179">
    <property type="entry name" value="6-phosphogluconate dehydrogenase C-terminal domain-like"/>
    <property type="match status" value="1"/>
</dbReference>
<feature type="binding site" description="in other chain" evidence="14">
    <location>
        <position position="305"/>
    </location>
    <ligand>
        <name>substrate</name>
        <note>ligand shared between dimeric partners</note>
    </ligand>
</feature>
<evidence type="ECO:0000256" key="5">
    <source>
        <dbReference type="ARBA" id="ARBA00013011"/>
    </source>
</evidence>
<comment type="catalytic activity">
    <reaction evidence="11 12 15">
        <text>6-phospho-D-gluconate + NADP(+) = D-ribulose 5-phosphate + CO2 + NADPH</text>
        <dbReference type="Rhea" id="RHEA:10116"/>
        <dbReference type="ChEBI" id="CHEBI:16526"/>
        <dbReference type="ChEBI" id="CHEBI:57783"/>
        <dbReference type="ChEBI" id="CHEBI:58121"/>
        <dbReference type="ChEBI" id="CHEBI:58349"/>
        <dbReference type="ChEBI" id="CHEBI:58759"/>
        <dbReference type="EC" id="1.1.1.44"/>
    </reaction>
</comment>
<dbReference type="NCBIfam" id="NF006765">
    <property type="entry name" value="PRK09287.1"/>
    <property type="match status" value="1"/>
</dbReference>
<dbReference type="InterPro" id="IPR006113">
    <property type="entry name" value="6PGDH_Gnd/GntZ"/>
</dbReference>
<dbReference type="Gene3D" id="1.10.1040.10">
    <property type="entry name" value="N-(1-d-carboxylethyl)-l-norvaline Dehydrogenase, domain 2"/>
    <property type="match status" value="1"/>
</dbReference>
<evidence type="ECO:0000259" key="16">
    <source>
        <dbReference type="SMART" id="SM01350"/>
    </source>
</evidence>
<feature type="binding site" description="in other chain" evidence="14">
    <location>
        <position position="208"/>
    </location>
    <ligand>
        <name>substrate</name>
        <note>ligand shared between dimeric partners</note>
    </ligand>
</feature>
<reference evidence="17 18" key="1">
    <citation type="submission" date="2019-04" db="EMBL/GenBank/DDBJ databases">
        <title>Natronospirillum operosus gen. nov., sp. nov., a haloalkaliphilic satellite isolated from decaying biomass of laboratory culture of cyanobacterium Geitlerinema sp. and proposal of Natronospirillaceae fam. nov. and Saccharospirillaceae fam. nov.</title>
        <authorList>
            <person name="Kevbrin V."/>
            <person name="Boltyanskaya Y."/>
            <person name="Koziaeva V."/>
            <person name="Grouzdev D.S."/>
            <person name="Park M."/>
            <person name="Cho J."/>
        </authorList>
    </citation>
    <scope>NUCLEOTIDE SEQUENCE [LARGE SCALE GENOMIC DNA]</scope>
    <source>
        <strain evidence="17 18">G-116</strain>
    </source>
</reference>
<dbReference type="NCBIfam" id="TIGR00873">
    <property type="entry name" value="gnd"/>
    <property type="match status" value="1"/>
</dbReference>
<dbReference type="GO" id="GO:0004616">
    <property type="term" value="F:phosphogluconate dehydrogenase (decarboxylating) activity"/>
    <property type="evidence" value="ECO:0007669"/>
    <property type="project" value="UniProtKB-EC"/>
</dbReference>
<protein>
    <recommendedName>
        <fullName evidence="6 12">6-phosphogluconate dehydrogenase, decarboxylating</fullName>
        <ecNumber evidence="5 12">1.1.1.44</ecNumber>
    </recommendedName>
</protein>
<evidence type="ECO:0000256" key="11">
    <source>
        <dbReference type="ARBA" id="ARBA00048640"/>
    </source>
</evidence>
<feature type="binding site" evidence="14">
    <location>
        <position position="471"/>
    </location>
    <ligand>
        <name>substrate</name>
        <note>ligand shared between dimeric partners</note>
    </ligand>
</feature>
<dbReference type="GO" id="GO:0019521">
    <property type="term" value="P:D-gluconate metabolic process"/>
    <property type="evidence" value="ECO:0007669"/>
    <property type="project" value="UniProtKB-KW"/>
</dbReference>
<dbReference type="Pfam" id="PF03446">
    <property type="entry name" value="NAD_binding_2"/>
    <property type="match status" value="1"/>
</dbReference>
<dbReference type="PANTHER" id="PTHR11811">
    <property type="entry name" value="6-PHOSPHOGLUCONATE DEHYDROGENASE"/>
    <property type="match status" value="1"/>
</dbReference>
<feature type="active site" description="Proton acceptor" evidence="13">
    <location>
        <position position="200"/>
    </location>
</feature>
<dbReference type="Pfam" id="PF00393">
    <property type="entry name" value="6PGD"/>
    <property type="match status" value="1"/>
</dbReference>
<dbReference type="InterPro" id="IPR006115">
    <property type="entry name" value="6PGDH_NADP-bd"/>
</dbReference>
<feature type="domain" description="6-phosphogluconate dehydrogenase C-terminal" evidence="16">
    <location>
        <begin position="196"/>
        <end position="489"/>
    </location>
</feature>
<dbReference type="Gene3D" id="3.40.50.720">
    <property type="entry name" value="NAD(P)-binding Rossmann-like Domain"/>
    <property type="match status" value="1"/>
</dbReference>
<dbReference type="UniPathway" id="UPA00115">
    <property type="reaction ID" value="UER00410"/>
</dbReference>
<dbReference type="SUPFAM" id="SSF51735">
    <property type="entry name" value="NAD(P)-binding Rossmann-fold domains"/>
    <property type="match status" value="1"/>
</dbReference>
<evidence type="ECO:0000256" key="10">
    <source>
        <dbReference type="ARBA" id="ARBA00023126"/>
    </source>
</evidence>
<accession>A0A4Z0WDC4</accession>
<dbReference type="RefSeq" id="WP_135482912.1">
    <property type="nucleotide sequence ID" value="NZ_SRMF01000003.1"/>
</dbReference>
<comment type="subunit">
    <text evidence="4 12">Homodimer.</text>
</comment>
<feature type="binding site" evidence="14">
    <location>
        <position position="465"/>
    </location>
    <ligand>
        <name>substrate</name>
        <note>ligand shared between dimeric partners</note>
    </ligand>
</feature>
<keyword evidence="9 15" id="KW-0311">Gluconate utilization</keyword>
<comment type="function">
    <text evidence="1 12">Catalyzes the oxidative decarboxylation of 6-phosphogluconate to ribulose 5-phosphate and CO(2), with concomitant reduction of NADP to NADPH.</text>
</comment>
<dbReference type="OrthoDB" id="9804542at2"/>
<evidence type="ECO:0000256" key="12">
    <source>
        <dbReference type="PIRNR" id="PIRNR000109"/>
    </source>
</evidence>
<feature type="binding site" description="in other chain" evidence="14">
    <location>
        <position position="113"/>
    </location>
    <ligand>
        <name>substrate</name>
        <note>ligand shared between dimeric partners</note>
    </ligand>
</feature>